<dbReference type="GO" id="GO:0005524">
    <property type="term" value="F:ATP binding"/>
    <property type="evidence" value="ECO:0007669"/>
    <property type="project" value="UniProtKB-KW"/>
</dbReference>
<evidence type="ECO:0000256" key="6">
    <source>
        <dbReference type="SAM" id="SignalP"/>
    </source>
</evidence>
<dbReference type="InterPro" id="IPR021820">
    <property type="entry name" value="S-locus_recpt_kinase_C"/>
</dbReference>
<evidence type="ECO:0000256" key="4">
    <source>
        <dbReference type="ARBA" id="ARBA00022777"/>
    </source>
</evidence>
<dbReference type="Proteomes" id="UP000289738">
    <property type="component" value="Chromosome A08"/>
</dbReference>
<evidence type="ECO:0000313" key="9">
    <source>
        <dbReference type="EMBL" id="RYR43752.1"/>
    </source>
</evidence>
<keyword evidence="6" id="KW-0732">Signal</keyword>
<dbReference type="GO" id="GO:0004674">
    <property type="term" value="F:protein serine/threonine kinase activity"/>
    <property type="evidence" value="ECO:0007669"/>
    <property type="project" value="UniProtKB-KW"/>
</dbReference>
<evidence type="ECO:0008006" key="11">
    <source>
        <dbReference type="Google" id="ProtNLM"/>
    </source>
</evidence>
<evidence type="ECO:0000256" key="5">
    <source>
        <dbReference type="ARBA" id="ARBA00022840"/>
    </source>
</evidence>
<protein>
    <recommendedName>
        <fullName evidence="11">Protein kinase domain-containing protein</fullName>
    </recommendedName>
</protein>
<keyword evidence="1" id="KW-0723">Serine/threonine-protein kinase</keyword>
<dbReference type="Pfam" id="PF11883">
    <property type="entry name" value="DUF3403"/>
    <property type="match status" value="1"/>
</dbReference>
<evidence type="ECO:0000259" key="8">
    <source>
        <dbReference type="Pfam" id="PF11883"/>
    </source>
</evidence>
<keyword evidence="2" id="KW-0808">Transferase</keyword>
<evidence type="ECO:0000313" key="10">
    <source>
        <dbReference type="Proteomes" id="UP000289738"/>
    </source>
</evidence>
<name>A0A445BYP5_ARAHY</name>
<dbReference type="EMBL" id="SDMP01000008">
    <property type="protein sequence ID" value="RYR43752.1"/>
    <property type="molecule type" value="Genomic_DNA"/>
</dbReference>
<evidence type="ECO:0000256" key="2">
    <source>
        <dbReference type="ARBA" id="ARBA00022679"/>
    </source>
</evidence>
<evidence type="ECO:0000256" key="1">
    <source>
        <dbReference type="ARBA" id="ARBA00022527"/>
    </source>
</evidence>
<reference evidence="9 10" key="1">
    <citation type="submission" date="2019-01" db="EMBL/GenBank/DDBJ databases">
        <title>Sequencing of cultivated peanut Arachis hypogaea provides insights into genome evolution and oil improvement.</title>
        <authorList>
            <person name="Chen X."/>
        </authorList>
    </citation>
    <scope>NUCLEOTIDE SEQUENCE [LARGE SCALE GENOMIC DNA]</scope>
    <source>
        <strain evidence="10">cv. Fuhuasheng</strain>
        <tissue evidence="9">Leaves</tissue>
    </source>
</reference>
<feature type="chain" id="PRO_5019113626" description="Protein kinase domain-containing protein" evidence="6">
    <location>
        <begin position="18"/>
        <end position="167"/>
    </location>
</feature>
<dbReference type="SUPFAM" id="SSF56112">
    <property type="entry name" value="Protein kinase-like (PK-like)"/>
    <property type="match status" value="1"/>
</dbReference>
<evidence type="ECO:0000259" key="7">
    <source>
        <dbReference type="Pfam" id="PF07714"/>
    </source>
</evidence>
<keyword evidence="5" id="KW-0067">ATP-binding</keyword>
<dbReference type="Pfam" id="PF07714">
    <property type="entry name" value="PK_Tyr_Ser-Thr"/>
    <property type="match status" value="1"/>
</dbReference>
<gene>
    <name evidence="9" type="ORF">Ahy_A08g040149</name>
</gene>
<dbReference type="Gene3D" id="1.10.510.10">
    <property type="entry name" value="Transferase(Phosphotransferase) domain 1"/>
    <property type="match status" value="1"/>
</dbReference>
<dbReference type="GO" id="GO:0005886">
    <property type="term" value="C:plasma membrane"/>
    <property type="evidence" value="ECO:0007669"/>
    <property type="project" value="TreeGrafter"/>
</dbReference>
<dbReference type="InterPro" id="IPR011009">
    <property type="entry name" value="Kinase-like_dom_sf"/>
</dbReference>
<keyword evidence="3" id="KW-0547">Nucleotide-binding</keyword>
<dbReference type="PANTHER" id="PTHR27002:SF825">
    <property type="entry name" value="RECEPTOR-LIKE SERINE_THREONINE-PROTEIN KINASE"/>
    <property type="match status" value="1"/>
</dbReference>
<feature type="domain" description="S-locus receptor kinase C-terminal" evidence="8">
    <location>
        <begin position="122"/>
        <end position="167"/>
    </location>
</feature>
<feature type="domain" description="Serine-threonine/tyrosine-protein kinase catalytic" evidence="7">
    <location>
        <begin position="17"/>
        <end position="119"/>
    </location>
</feature>
<accession>A0A445BYP5</accession>
<dbReference type="PANTHER" id="PTHR27002">
    <property type="entry name" value="RECEPTOR-LIKE SERINE/THREONINE-PROTEIN KINASE SD1-8"/>
    <property type="match status" value="1"/>
</dbReference>
<dbReference type="AlphaFoldDB" id="A0A445BYP5"/>
<feature type="signal peptide" evidence="6">
    <location>
        <begin position="1"/>
        <end position="17"/>
    </location>
</feature>
<evidence type="ECO:0000256" key="3">
    <source>
        <dbReference type="ARBA" id="ARBA00022741"/>
    </source>
</evidence>
<sequence>MFERLLIFYIKIMFCSGYMPPEYAVHGKFSVKSDVFSFGVLALEILSGKKNRDFSDPNHSLNLLGHSWRLWVEQRHLELIDDSLSNASDETEILRCIHIALLCVQQSPEDRPDMLSVVVMLTSDSNLPKPKQPAFYVERNCYNKGFLASNQNTCSENEVTISVVEAR</sequence>
<keyword evidence="4" id="KW-0418">Kinase</keyword>
<proteinExistence type="predicted"/>
<organism evidence="9 10">
    <name type="scientific">Arachis hypogaea</name>
    <name type="common">Peanut</name>
    <dbReference type="NCBI Taxonomy" id="3818"/>
    <lineage>
        <taxon>Eukaryota</taxon>
        <taxon>Viridiplantae</taxon>
        <taxon>Streptophyta</taxon>
        <taxon>Embryophyta</taxon>
        <taxon>Tracheophyta</taxon>
        <taxon>Spermatophyta</taxon>
        <taxon>Magnoliopsida</taxon>
        <taxon>eudicotyledons</taxon>
        <taxon>Gunneridae</taxon>
        <taxon>Pentapetalae</taxon>
        <taxon>rosids</taxon>
        <taxon>fabids</taxon>
        <taxon>Fabales</taxon>
        <taxon>Fabaceae</taxon>
        <taxon>Papilionoideae</taxon>
        <taxon>50 kb inversion clade</taxon>
        <taxon>dalbergioids sensu lato</taxon>
        <taxon>Dalbergieae</taxon>
        <taxon>Pterocarpus clade</taxon>
        <taxon>Arachis</taxon>
    </lineage>
</organism>
<comment type="caution">
    <text evidence="9">The sequence shown here is derived from an EMBL/GenBank/DDBJ whole genome shotgun (WGS) entry which is preliminary data.</text>
</comment>
<keyword evidence="10" id="KW-1185">Reference proteome</keyword>
<dbReference type="InterPro" id="IPR001245">
    <property type="entry name" value="Ser-Thr/Tyr_kinase_cat_dom"/>
</dbReference>